<dbReference type="EMBL" id="MK746083">
    <property type="protein sequence ID" value="QED40581.1"/>
    <property type="molecule type" value="Genomic_DNA"/>
</dbReference>
<dbReference type="GO" id="GO:0006355">
    <property type="term" value="P:regulation of DNA-templated transcription"/>
    <property type="evidence" value="ECO:0007669"/>
    <property type="project" value="InterPro"/>
</dbReference>
<feature type="compositionally biased region" description="Basic and acidic residues" evidence="1">
    <location>
        <begin position="70"/>
        <end position="79"/>
    </location>
</feature>
<feature type="compositionally biased region" description="Basic residues" evidence="1">
    <location>
        <begin position="97"/>
        <end position="115"/>
    </location>
</feature>
<feature type="region of interest" description="Disordered" evidence="1">
    <location>
        <begin position="1"/>
        <end position="204"/>
    </location>
</feature>
<dbReference type="RefSeq" id="YP_010802497.1">
    <property type="nucleotide sequence ID" value="NC_077025.1"/>
</dbReference>
<accession>A0A5B8YTX0</accession>
<evidence type="ECO:0000313" key="2">
    <source>
        <dbReference type="EMBL" id="QED40581.1"/>
    </source>
</evidence>
<evidence type="ECO:0000256" key="1">
    <source>
        <dbReference type="SAM" id="MobiDB-lite"/>
    </source>
</evidence>
<protein>
    <submittedName>
        <fullName evidence="2">LEF-3</fullName>
    </submittedName>
</protein>
<name>A0A5B8YTX0_9ABAC</name>
<keyword evidence="3" id="KW-1185">Reference proteome</keyword>
<reference evidence="2" key="1">
    <citation type="journal article" date="2019" name="Viruses">
        <title>A Novel Alphabaculovirus from the Soybean Looper, Chrysodeixis includens, that Produces Tetrahedral Occlusion Bodies and Encodes Two Copies of he65.</title>
        <authorList>
            <person name="Harrison R.L."/>
            <person name="Rowley D.L."/>
            <person name="Popham H.J.R."/>
        </authorList>
    </citation>
    <scope>NUCLEOTIDE SEQUENCE</scope>
    <source>
        <strain evidence="2">ChinNPV-1</strain>
    </source>
</reference>
<dbReference type="GeneID" id="80541267"/>
<feature type="compositionally biased region" description="Basic and acidic residues" evidence="1">
    <location>
        <begin position="183"/>
        <end position="204"/>
    </location>
</feature>
<dbReference type="Pfam" id="PF05847">
    <property type="entry name" value="Baculo_LEF-3"/>
    <property type="match status" value="1"/>
</dbReference>
<sequence>MADNYLSDFCEDESVPADVSQANAAAKHSEMEISDEEPTQQSMKKMNKRLSSNSVENQARRQSSKSNAEVNRKRQRDDSSSSDDENNDNDNDDVSKSKKRANKQKKSKRRSRKSRKESSSESSSSSEHNSQSGSETDHSSRHKSKSKRKSLKRNSSKYEKRDATPERDVTPPPPKASSLSPNKKVESPERPRVQSKRESSSNKEKTIIDVGELISKNVAYINMKSYYYFKFMIDDTCCDFYGNSSMFSSMQLNKTYELTWKYNTFSYIVNYKECTNAKNKMSVNKFVTDDDFDGRVMCVPAKLKFGFKLLDSDDNYKFLFAINYRPLASASNTPVYIETVINFKKLCTLLKDLNNGISITTDSELLRVINGNLNKMVCLMRVKFIKNQNQNMQSNLRNFIVTDISKILPASEVRMDMIHEDQMTCSNISRMNKSMYGFKVYSMNAEQANDRIIINFNLNENGEMNTASYFIKNNYNNNSNIVKLNESSSNNAQVLQDKEAKQAKLFTDINQLNKQIYHNFVEVQLFVICDNNNKYSVFGITKKDIETGQYYSL</sequence>
<feature type="compositionally biased region" description="Basic and acidic residues" evidence="1">
    <location>
        <begin position="156"/>
        <end position="169"/>
    </location>
</feature>
<dbReference type="GO" id="GO:0003677">
    <property type="term" value="F:DNA binding"/>
    <property type="evidence" value="ECO:0007669"/>
    <property type="project" value="InterPro"/>
</dbReference>
<evidence type="ECO:0000313" key="3">
    <source>
        <dbReference type="Proteomes" id="UP001162233"/>
    </source>
</evidence>
<feature type="compositionally biased region" description="Acidic residues" evidence="1">
    <location>
        <begin position="80"/>
        <end position="92"/>
    </location>
</feature>
<organism evidence="2 3">
    <name type="scientific">Chrysodeixis includens nucleopolyhedrovirus</name>
    <dbReference type="NCBI Taxonomy" id="1207438"/>
    <lineage>
        <taxon>Viruses</taxon>
        <taxon>Viruses incertae sedis</taxon>
        <taxon>Naldaviricetes</taxon>
        <taxon>Lefavirales</taxon>
        <taxon>Baculoviridae</taxon>
        <taxon>Alphabaculovirus</taxon>
        <taxon>Alphabaculovirus chrincludentis</taxon>
        <taxon>Alphabaculovirus alterchrincludentis</taxon>
    </lineage>
</organism>
<dbReference type="InterPro" id="IPR008415">
    <property type="entry name" value="Baculo_LEF-3"/>
</dbReference>
<feature type="compositionally biased region" description="Basic residues" evidence="1">
    <location>
        <begin position="140"/>
        <end position="155"/>
    </location>
</feature>
<dbReference type="KEGG" id="vg:80541267"/>
<feature type="compositionally biased region" description="Polar residues" evidence="1">
    <location>
        <begin position="39"/>
        <end position="69"/>
    </location>
</feature>
<proteinExistence type="predicted"/>
<feature type="compositionally biased region" description="Low complexity" evidence="1">
    <location>
        <begin position="120"/>
        <end position="134"/>
    </location>
</feature>
<dbReference type="Proteomes" id="UP001162233">
    <property type="component" value="Segment"/>
</dbReference>